<keyword evidence="16" id="KW-0133">Cell shape</keyword>
<evidence type="ECO:0000256" key="19">
    <source>
        <dbReference type="ARBA" id="ARBA00022989"/>
    </source>
</evidence>
<dbReference type="EMBL" id="CP003154">
    <property type="protein sequence ID" value="AFL72745.1"/>
    <property type="molecule type" value="Genomic_DNA"/>
</dbReference>
<evidence type="ECO:0000256" key="12">
    <source>
        <dbReference type="ARBA" id="ARBA00022676"/>
    </source>
</evidence>
<organism evidence="33 34">
    <name type="scientific">Thiocystis violascens (strain ATCC 17096 / DSM 198 / 6111)</name>
    <name type="common">Chromatium violascens</name>
    <dbReference type="NCBI Taxonomy" id="765911"/>
    <lineage>
        <taxon>Bacteria</taxon>
        <taxon>Pseudomonadati</taxon>
        <taxon>Pseudomonadota</taxon>
        <taxon>Gammaproteobacteria</taxon>
        <taxon>Chromatiales</taxon>
        <taxon>Chromatiaceae</taxon>
        <taxon>Thiocystis</taxon>
    </lineage>
</organism>
<dbReference type="GO" id="GO:0009002">
    <property type="term" value="F:serine-type D-Ala-D-Ala carboxypeptidase activity"/>
    <property type="evidence" value="ECO:0007669"/>
    <property type="project" value="UniProtKB-EC"/>
</dbReference>
<keyword evidence="34" id="KW-1185">Reference proteome</keyword>
<accession>I3Y6X7</accession>
<dbReference type="SUPFAM" id="SSF56601">
    <property type="entry name" value="beta-lactamase/transpeptidase-like"/>
    <property type="match status" value="1"/>
</dbReference>
<evidence type="ECO:0000256" key="4">
    <source>
        <dbReference type="ARBA" id="ARBA00007090"/>
    </source>
</evidence>
<comment type="function">
    <text evidence="1">Cell wall formation. Synthesis of cross-linked peptidoglycan from the lipid intermediates. The enzyme has a penicillin-insensitive transglycosylase N-terminal domain (formation of linear glycan strands) and a penicillin-sensitive transpeptidase C-terminal domain (cross-linking of the peptide subunits).</text>
</comment>
<keyword evidence="17" id="KW-0735">Signal-anchor</keyword>
<evidence type="ECO:0000256" key="27">
    <source>
        <dbReference type="ARBA" id="ARBA00060592"/>
    </source>
</evidence>
<dbReference type="STRING" id="765911.Thivi_0691"/>
<dbReference type="NCBIfam" id="TIGR02074">
    <property type="entry name" value="PBP_1a_fam"/>
    <property type="match status" value="1"/>
</dbReference>
<dbReference type="HOGENOM" id="CLU_006354_2_4_6"/>
<keyword evidence="19 29" id="KW-1133">Transmembrane helix</keyword>
<evidence type="ECO:0000256" key="5">
    <source>
        <dbReference type="ARBA" id="ARBA00007739"/>
    </source>
</evidence>
<dbReference type="GO" id="GO:0005886">
    <property type="term" value="C:plasma membrane"/>
    <property type="evidence" value="ECO:0007669"/>
    <property type="project" value="UniProtKB-SubCell"/>
</dbReference>
<dbReference type="GO" id="GO:0071555">
    <property type="term" value="P:cell wall organization"/>
    <property type="evidence" value="ECO:0007669"/>
    <property type="project" value="UniProtKB-KW"/>
</dbReference>
<dbReference type="KEGG" id="tvi:Thivi_0691"/>
<evidence type="ECO:0000313" key="33">
    <source>
        <dbReference type="EMBL" id="AFL72745.1"/>
    </source>
</evidence>
<feature type="region of interest" description="Disordered" evidence="28">
    <location>
        <begin position="830"/>
        <end position="855"/>
    </location>
</feature>
<proteinExistence type="inferred from homology"/>
<keyword evidence="10" id="KW-0121">Carboxypeptidase</keyword>
<keyword evidence="15" id="KW-0378">Hydrolase</keyword>
<dbReference type="Gene3D" id="1.10.3810.10">
    <property type="entry name" value="Biosynthetic peptidoglycan transglycosylase-like"/>
    <property type="match status" value="1"/>
</dbReference>
<evidence type="ECO:0000313" key="34">
    <source>
        <dbReference type="Proteomes" id="UP000006062"/>
    </source>
</evidence>
<feature type="compositionally biased region" description="Basic residues" evidence="28">
    <location>
        <begin position="34"/>
        <end position="44"/>
    </location>
</feature>
<evidence type="ECO:0000256" key="8">
    <source>
        <dbReference type="ARBA" id="ARBA00022475"/>
    </source>
</evidence>
<dbReference type="InterPro" id="IPR001460">
    <property type="entry name" value="PCN-bd_Tpept"/>
</dbReference>
<evidence type="ECO:0000259" key="31">
    <source>
        <dbReference type="Pfam" id="PF00912"/>
    </source>
</evidence>
<evidence type="ECO:0000256" key="23">
    <source>
        <dbReference type="ARBA" id="ARBA00023316"/>
    </source>
</evidence>
<comment type="subcellular location">
    <subcellularLocation>
        <location evidence="2">Cell inner membrane</location>
        <topology evidence="2">Single-pass type II membrane protein</topology>
    </subcellularLocation>
</comment>
<dbReference type="InterPro" id="IPR012338">
    <property type="entry name" value="Beta-lactam/transpept-like"/>
</dbReference>
<keyword evidence="12" id="KW-0328">Glycosyltransferase</keyword>
<dbReference type="PANTHER" id="PTHR32282:SF27">
    <property type="entry name" value="PENICILLIN-BINDING PROTEIN 1A"/>
    <property type="match status" value="1"/>
</dbReference>
<dbReference type="UniPathway" id="UPA00219"/>
<dbReference type="GO" id="GO:0046677">
    <property type="term" value="P:response to antibiotic"/>
    <property type="evidence" value="ECO:0007669"/>
    <property type="project" value="UniProtKB-KW"/>
</dbReference>
<evidence type="ECO:0000256" key="17">
    <source>
        <dbReference type="ARBA" id="ARBA00022968"/>
    </source>
</evidence>
<dbReference type="InterPro" id="IPR036950">
    <property type="entry name" value="PBP_transglycosylase"/>
</dbReference>
<evidence type="ECO:0000256" key="14">
    <source>
        <dbReference type="ARBA" id="ARBA00022692"/>
    </source>
</evidence>
<evidence type="ECO:0000256" key="20">
    <source>
        <dbReference type="ARBA" id="ARBA00023136"/>
    </source>
</evidence>
<sequence>MEPQPNRATSTSSPHTPPDISAEPDVSRQASTASRRKTRLPRPAKRAPRSFLGWLGHFLGLLGMPLQLLALGLLGLAVFISVTLPDLPDVESLRTVQFQEPLRVFSADGALISEFGIERRRPVAIGEIPPLVVNAFLATEDSRFFEHGGVDTVGMGRALISYLTTGEKAQGGSTISMQVTRNFFLSPEKTFQRKLMEVLLTLHVEQALTKDEILELYLNQIFFGHRAYGISAAASLYYDKRLDELTEAEAAMLAGIPKAPSTNNPVTNPARALERRDYILGRMRELGYIDTNRYEIALNAPDTALLQRRQPELDAGFIAEMVRSEMLRFYGEDAISQGYRVTTTVESWLQTAAQDSLRLSLSQYDRRHGYRGPEAVVNLAGMSEERMDEYLATVVRIPELEPGLVTGVTSAGAEIYLGQGQRVTLDAGRLSWARTQRNLARWNGPRRKSSGAVLAGDLIRLRRAKKGGWELSQIPRVGGALVSIAPRDGAVRALVGGYSFNETKFNRAVDMRRQPGSSFKPFIYAAALDKGWTPASLLKDQAVKIPGNERWNPKNADHKELGPIRMRKALALSRNLASINLLQSVGIEEAQTYLRRFGFDLEALPLGLSMALGTGELSPVKLAEGYAVFANGGYHVIPYFIARVEDGNGRIVFEANPPQACADCWYRTGTATASTQGLQPSNPAEQAIDPRIAYQMTSLLREVVEHGTGTRAKKLNREDIVGKTGTTNDVRDSWFAGYQANFVTIAWMGFDDFGKLGRGEEGGKAALGMWIDFMRKALKDQPLATLEPPPGLVQVRVDPNRGTETKSKSGILEMVREENRLMLLGPEPIKVAGPATRKPTTTVKRSAPRVMDDLF</sequence>
<dbReference type="FunFam" id="1.10.3810.10:FF:000003">
    <property type="entry name" value="Penicillin-binding protein 1a"/>
    <property type="match status" value="1"/>
</dbReference>
<name>I3Y6X7_THIV6</name>
<evidence type="ECO:0000256" key="21">
    <source>
        <dbReference type="ARBA" id="ARBA00023251"/>
    </source>
</evidence>
<dbReference type="SUPFAM" id="SSF53955">
    <property type="entry name" value="Lysozyme-like"/>
    <property type="match status" value="1"/>
</dbReference>
<keyword evidence="23" id="KW-0961">Cell wall biogenesis/degradation</keyword>
<evidence type="ECO:0000256" key="2">
    <source>
        <dbReference type="ARBA" id="ARBA00004249"/>
    </source>
</evidence>
<evidence type="ECO:0000256" key="16">
    <source>
        <dbReference type="ARBA" id="ARBA00022960"/>
    </source>
</evidence>
<reference evidence="33 34" key="1">
    <citation type="submission" date="2012-06" db="EMBL/GenBank/DDBJ databases">
        <title>Complete sequence of Thiocystis violascens DSM 198.</title>
        <authorList>
            <consortium name="US DOE Joint Genome Institute"/>
            <person name="Lucas S."/>
            <person name="Han J."/>
            <person name="Lapidus A."/>
            <person name="Cheng J.-F."/>
            <person name="Goodwin L."/>
            <person name="Pitluck S."/>
            <person name="Peters L."/>
            <person name="Ovchinnikova G."/>
            <person name="Teshima H."/>
            <person name="Detter J.C."/>
            <person name="Han C."/>
            <person name="Tapia R."/>
            <person name="Land M."/>
            <person name="Hauser L."/>
            <person name="Kyrpides N."/>
            <person name="Ivanova N."/>
            <person name="Pagani I."/>
            <person name="Vogl K."/>
            <person name="Liu Z."/>
            <person name="Frigaard N.-U."/>
            <person name="Bryant D."/>
            <person name="Woyke T."/>
        </authorList>
    </citation>
    <scope>NUCLEOTIDE SEQUENCE [LARGE SCALE GENOMIC DNA]</scope>
    <source>
        <strain evidence="34">ATCC 17096 / DSM 198 / 6111</strain>
    </source>
</reference>
<keyword evidence="21" id="KW-0046">Antibiotic resistance</keyword>
<comment type="pathway">
    <text evidence="27">Glycan biosynthesis.</text>
</comment>
<feature type="region of interest" description="Disordered" evidence="28">
    <location>
        <begin position="1"/>
        <end position="44"/>
    </location>
</feature>
<keyword evidence="13" id="KW-0808">Transferase</keyword>
<dbReference type="InterPro" id="IPR001264">
    <property type="entry name" value="Glyco_trans_51"/>
</dbReference>
<keyword evidence="14 29" id="KW-0812">Transmembrane</keyword>
<dbReference type="Pfam" id="PF00905">
    <property type="entry name" value="Transpeptidase"/>
    <property type="match status" value="1"/>
</dbReference>
<feature type="domain" description="Penicillin-binding protein OB-like" evidence="32">
    <location>
        <begin position="370"/>
        <end position="477"/>
    </location>
</feature>
<evidence type="ECO:0000256" key="18">
    <source>
        <dbReference type="ARBA" id="ARBA00022984"/>
    </source>
</evidence>
<evidence type="ECO:0000256" key="22">
    <source>
        <dbReference type="ARBA" id="ARBA00023268"/>
    </source>
</evidence>
<dbReference type="GO" id="GO:0008955">
    <property type="term" value="F:peptidoglycan glycosyltransferase activity"/>
    <property type="evidence" value="ECO:0007669"/>
    <property type="project" value="UniProtKB-EC"/>
</dbReference>
<keyword evidence="22" id="KW-0511">Multifunctional enzyme</keyword>
<keyword evidence="9" id="KW-0997">Cell inner membrane</keyword>
<evidence type="ECO:0000256" key="11">
    <source>
        <dbReference type="ARBA" id="ARBA00022670"/>
    </source>
</evidence>
<evidence type="ECO:0000259" key="30">
    <source>
        <dbReference type="Pfam" id="PF00905"/>
    </source>
</evidence>
<evidence type="ECO:0000256" key="15">
    <source>
        <dbReference type="ARBA" id="ARBA00022801"/>
    </source>
</evidence>
<evidence type="ECO:0000256" key="24">
    <source>
        <dbReference type="ARBA" id="ARBA00034000"/>
    </source>
</evidence>
<evidence type="ECO:0000256" key="10">
    <source>
        <dbReference type="ARBA" id="ARBA00022645"/>
    </source>
</evidence>
<evidence type="ECO:0000256" key="26">
    <source>
        <dbReference type="ARBA" id="ARBA00049902"/>
    </source>
</evidence>
<dbReference type="Pfam" id="PF00912">
    <property type="entry name" value="Transgly"/>
    <property type="match status" value="1"/>
</dbReference>
<gene>
    <name evidence="33" type="ordered locus">Thivi_0691</name>
</gene>
<evidence type="ECO:0000256" key="6">
    <source>
        <dbReference type="ARBA" id="ARBA00012448"/>
    </source>
</evidence>
<evidence type="ECO:0000256" key="7">
    <source>
        <dbReference type="ARBA" id="ARBA00018638"/>
    </source>
</evidence>
<dbReference type="AlphaFoldDB" id="I3Y6X7"/>
<dbReference type="EC" id="2.4.99.28" evidence="25"/>
<evidence type="ECO:0000256" key="9">
    <source>
        <dbReference type="ARBA" id="ARBA00022519"/>
    </source>
</evidence>
<evidence type="ECO:0000256" key="13">
    <source>
        <dbReference type="ARBA" id="ARBA00022679"/>
    </source>
</evidence>
<comment type="similarity">
    <text evidence="4">In the C-terminal section; belongs to the transpeptidase family.</text>
</comment>
<dbReference type="GO" id="GO:0008360">
    <property type="term" value="P:regulation of cell shape"/>
    <property type="evidence" value="ECO:0007669"/>
    <property type="project" value="UniProtKB-KW"/>
</dbReference>
<dbReference type="GO" id="GO:0030288">
    <property type="term" value="C:outer membrane-bounded periplasmic space"/>
    <property type="evidence" value="ECO:0007669"/>
    <property type="project" value="TreeGrafter"/>
</dbReference>
<feature type="domain" description="Glycosyl transferase family 51" evidence="31">
    <location>
        <begin position="109"/>
        <end position="283"/>
    </location>
</feature>
<evidence type="ECO:0000256" key="1">
    <source>
        <dbReference type="ARBA" id="ARBA00002624"/>
    </source>
</evidence>
<dbReference type="PANTHER" id="PTHR32282">
    <property type="entry name" value="BINDING PROTEIN TRANSPEPTIDASE, PUTATIVE-RELATED"/>
    <property type="match status" value="1"/>
</dbReference>
<keyword evidence="11" id="KW-0645">Protease</keyword>
<dbReference type="Proteomes" id="UP000006062">
    <property type="component" value="Chromosome"/>
</dbReference>
<evidence type="ECO:0000256" key="25">
    <source>
        <dbReference type="ARBA" id="ARBA00044770"/>
    </source>
</evidence>
<feature type="domain" description="Penicillin-binding protein transpeptidase" evidence="30">
    <location>
        <begin position="479"/>
        <end position="739"/>
    </location>
</feature>
<evidence type="ECO:0000259" key="32">
    <source>
        <dbReference type="Pfam" id="PF17092"/>
    </source>
</evidence>
<comment type="catalytic activity">
    <reaction evidence="24">
        <text>Preferential cleavage: (Ac)2-L-Lys-D-Ala-|-D-Ala. Also transpeptidation of peptidyl-alanyl moieties that are N-acyl substituents of D-alanine.</text>
        <dbReference type="EC" id="3.4.16.4"/>
    </reaction>
</comment>
<dbReference type="InterPro" id="IPR050396">
    <property type="entry name" value="Glycosyltr_51/Transpeptidase"/>
</dbReference>
<dbReference type="GO" id="GO:0009252">
    <property type="term" value="P:peptidoglycan biosynthetic process"/>
    <property type="evidence" value="ECO:0007669"/>
    <property type="project" value="UniProtKB-UniPathway"/>
</dbReference>
<comment type="similarity">
    <text evidence="5">In the N-terminal section; belongs to the glycosyltransferase 51 family.</text>
</comment>
<keyword evidence="8" id="KW-1003">Cell membrane</keyword>
<comment type="pathway">
    <text evidence="3">Cell wall biogenesis; peptidoglycan biosynthesis.</text>
</comment>
<feature type="compositionally biased region" description="Polar residues" evidence="28">
    <location>
        <begin position="1"/>
        <end position="14"/>
    </location>
</feature>
<dbReference type="eggNOG" id="COG5009">
    <property type="taxonomic scope" value="Bacteria"/>
</dbReference>
<dbReference type="GO" id="GO:0006508">
    <property type="term" value="P:proteolysis"/>
    <property type="evidence" value="ECO:0007669"/>
    <property type="project" value="UniProtKB-KW"/>
</dbReference>
<dbReference type="GO" id="GO:0008658">
    <property type="term" value="F:penicillin binding"/>
    <property type="evidence" value="ECO:0007669"/>
    <property type="project" value="InterPro"/>
</dbReference>
<dbReference type="Pfam" id="PF17092">
    <property type="entry name" value="PCB_OB"/>
    <property type="match status" value="1"/>
</dbReference>
<comment type="catalytic activity">
    <reaction evidence="26">
        <text>[GlcNAc-(1-&gt;4)-Mur2Ac(oyl-L-Ala-gamma-D-Glu-L-Lys-D-Ala-D-Ala)](n)-di-trans,octa-cis-undecaprenyl diphosphate + beta-D-GlcNAc-(1-&gt;4)-Mur2Ac(oyl-L-Ala-gamma-D-Glu-L-Lys-D-Ala-D-Ala)-di-trans,octa-cis-undecaprenyl diphosphate = [GlcNAc-(1-&gt;4)-Mur2Ac(oyl-L-Ala-gamma-D-Glu-L-Lys-D-Ala-D-Ala)](n+1)-di-trans,octa-cis-undecaprenyl diphosphate + di-trans,octa-cis-undecaprenyl diphosphate + H(+)</text>
        <dbReference type="Rhea" id="RHEA:23708"/>
        <dbReference type="Rhea" id="RHEA-COMP:9602"/>
        <dbReference type="Rhea" id="RHEA-COMP:9603"/>
        <dbReference type="ChEBI" id="CHEBI:15378"/>
        <dbReference type="ChEBI" id="CHEBI:58405"/>
        <dbReference type="ChEBI" id="CHEBI:60033"/>
        <dbReference type="ChEBI" id="CHEBI:78435"/>
        <dbReference type="EC" id="2.4.99.28"/>
    </reaction>
</comment>
<keyword evidence="18" id="KW-0573">Peptidoglycan synthesis</keyword>
<dbReference type="EC" id="3.4.16.4" evidence="6"/>
<dbReference type="Gene3D" id="3.40.710.10">
    <property type="entry name" value="DD-peptidase/beta-lactamase superfamily"/>
    <property type="match status" value="2"/>
</dbReference>
<evidence type="ECO:0000256" key="3">
    <source>
        <dbReference type="ARBA" id="ARBA00004752"/>
    </source>
</evidence>
<evidence type="ECO:0000256" key="28">
    <source>
        <dbReference type="SAM" id="MobiDB-lite"/>
    </source>
</evidence>
<protein>
    <recommendedName>
        <fullName evidence="7">Penicillin-binding protein 1A</fullName>
        <ecNumber evidence="25">2.4.99.28</ecNumber>
        <ecNumber evidence="6">3.4.16.4</ecNumber>
    </recommendedName>
</protein>
<feature type="transmembrane region" description="Helical" evidence="29">
    <location>
        <begin position="51"/>
        <end position="84"/>
    </location>
</feature>
<evidence type="ECO:0000256" key="29">
    <source>
        <dbReference type="SAM" id="Phobius"/>
    </source>
</evidence>
<keyword evidence="20 29" id="KW-0472">Membrane</keyword>
<dbReference type="InterPro" id="IPR031376">
    <property type="entry name" value="PCB_OB"/>
</dbReference>
<dbReference type="InterPro" id="IPR023346">
    <property type="entry name" value="Lysozyme-like_dom_sf"/>
</dbReference>